<sequence length="139" mass="15551">MNKKDPTFSQPCFPSTAELLELLTPPRKEWKQKVRDLGSQYSAAFIAPIDCIDSDVQPFLDCHCRDNAHLRFNIEKFLSHGFHPVVIISQGKSLELKKIGSVKAKALSTFEEGSVSYSKATLQVQPCLAELQKMGAKKQ</sequence>
<keyword evidence="2" id="KW-1185">Reference proteome</keyword>
<protein>
    <submittedName>
        <fullName evidence="1">Uncharacterized protein</fullName>
    </submittedName>
</protein>
<evidence type="ECO:0000313" key="1">
    <source>
        <dbReference type="EMBL" id="PQJ28498.1"/>
    </source>
</evidence>
<name>A0A2S7U0H0_9BACT</name>
<dbReference type="AlphaFoldDB" id="A0A2S7U0H0"/>
<dbReference type="Proteomes" id="UP000239907">
    <property type="component" value="Unassembled WGS sequence"/>
</dbReference>
<dbReference type="EMBL" id="MQWA01000001">
    <property type="protein sequence ID" value="PQJ28498.1"/>
    <property type="molecule type" value="Genomic_DNA"/>
</dbReference>
<reference evidence="1 2" key="1">
    <citation type="submission" date="2016-12" db="EMBL/GenBank/DDBJ databases">
        <title>Study of bacterial adaptation to deep sea.</title>
        <authorList>
            <person name="Song J."/>
            <person name="Yoshizawa S."/>
            <person name="Kogure K."/>
        </authorList>
    </citation>
    <scope>NUCLEOTIDE SEQUENCE [LARGE SCALE GENOMIC DNA]</scope>
    <source>
        <strain evidence="1 2">SAORIC-165</strain>
    </source>
</reference>
<organism evidence="1 2">
    <name type="scientific">Rubritalea profundi</name>
    <dbReference type="NCBI Taxonomy" id="1658618"/>
    <lineage>
        <taxon>Bacteria</taxon>
        <taxon>Pseudomonadati</taxon>
        <taxon>Verrucomicrobiota</taxon>
        <taxon>Verrucomicrobiia</taxon>
        <taxon>Verrucomicrobiales</taxon>
        <taxon>Rubritaleaceae</taxon>
        <taxon>Rubritalea</taxon>
    </lineage>
</organism>
<evidence type="ECO:0000313" key="2">
    <source>
        <dbReference type="Proteomes" id="UP000239907"/>
    </source>
</evidence>
<proteinExistence type="predicted"/>
<accession>A0A2S7U0H0</accession>
<gene>
    <name evidence="1" type="ORF">BSZ32_08230</name>
</gene>
<comment type="caution">
    <text evidence="1">The sequence shown here is derived from an EMBL/GenBank/DDBJ whole genome shotgun (WGS) entry which is preliminary data.</text>
</comment>